<sequence length="3465" mass="389298">MAKKAKRKYIFSTLIALLGTTSFLVSCNAPGSSKPIPKGGEDTKIPGITWGETHKAYDAPSDEPVFKKENNANSVPDPVISFENENIEKEKSNLFISKNQKIRYVALGDSIAAGFDGSLPKDYQGELVNGEITGVSYSSFLARLLNQNSRVEFYKNYSFSGATAIDWINILGMDYEDHLANNSRVIGKFGENGLEKVNEMKKQLKNANLVTLSIGANDLFYLIFKAASKSNLKEVFANLTSKNPSYGSVLEFVNSIFKTSLPEAKKRLSTLIANLKALAPKANINIIGYPMPFLGLKQMIDDLVADLLGGMIEFSPLDFFLEFLNSGLKNIARNAGVNYIDSYNQEYWNPRSLDFSNIYFDIHTNTRGYKKMAMDIYLKITNPSFKIADYESGGFGFTQAFLSDDAQYARYQIEPSDTPTNIIGASSQAYLDNESKYERYVDSFRDNHNYGDRIARLSNLFRQLSQEVIEFITSSDYYRQLDPNGLFKNILKKQYPNGISGVEHFVQAIKESGFLKNTLFNFQSGLEKFIREDGKIQVSKLPGLLISSAINEENIIGLVAAIAGSPLVSENKTDVIQAINEIFQNGLRIYKNQLTSYISDKLEPIVSKYGIEREFITKFITEVLSNENLPKIVNNLISNFVNNNERFAQARTYNELLTAFTQDPEANKELSSLISSFAITVLSNPKINSLLIDFIYEWLVTNQLHTNISKAQITNLYNPLKDFVLQDIKNLNVIPNILESLLNNVQYYGIERVNQLFSDSAIEGLMKSFGLKGEIDQEKLWDMLRRFAASNIIQNNKTTLKQLVTNLMNKTDALPIGNLALSILPENIKSVIGRFVSPESLASFVDFIFTKNEARDIVKNLAHTLIDNFDVFKNFTDTKDLANKLIKAVDINFVTSKLKPLIHSILNDNNANEIYRQIILSSITSIGLDAELPIYQKLAFELSSQINPIVKEIGILDPVIDKLVQNLKQVHAQNSPVDHLSELTNGIAEIVQSKLSNNPIDLFVKFIKRPVFANNKEAFANIAISVYERLIDTGTISNFLRDKLPSLIDTPSINKYVDRYELLLLVGDAVFDPDFHALIKDIIRPLILNTNWASSINNTNELIVAILRTEGVLDAVVAHGQPLVAKILNNGTFNRSFVKLLKTIASDYGYNFEDQKYDDGLLKLSASLIRIANEKGIINSAIDIFFNKLQESSDLTASLNEVKNQLGTIINFGDYSLMKSILSSEFFSANKEDAKLLLSALVNQTIAHPKLESWINNGLLNGTASSLNVDVSELNQFVLNLIKDPKTKTVLLKVVEFATDNAADLASANSYQELLLKVVKNADLINLLKANLKPLIKEKLKDPFTTKLIKGIAINTLNNGYSWVFENTTNKEQVISDLISLIIQSEEEFDIVNRVFSSLVTFANDSRANTLDDLVAKIKLAFNDLFDNNQTEATMLKMFKLLNNSFVSRNKNDLIQIVKNIYNHFLDTTEEVEKIYDLLPVSLKEEISKYATKEEAVILSQFVLNNASFKDIVFDVVTKTINNFDSIANATSFEEIIKALVNNAAPLEYKQKAKAIVESVFGDSKIKNIIKNVANKVFQSQLFEVYENGSSYNLVSSVVDNIIPLAKQLGIYDALFDTLFNVLEKAKASSTPSEEFKKLPGVIKEKLLEKFNANPASFIEKIFNSQIVTSNREYLKKILKFYLNKAIKNGSLAQILNDAIVSDNSQIWSYLDKTNAKSLVNQALSNENTNVIIESIINFGFRNNSWIPLINEPKELIATILRDSDLLNLSSEVDKLVKAILTSDNLSATILKTANKLLSDNGFNFTISSSLGNGLVDVVKNIIYVDKSNSLIKKFMAALNARKSEIRNFGALIHLSKEIFGQIIDFKDYSIVRAILNSNIWSEINKTELSNIANKLIDKYYINENIEKILEAINFASIAEQLSTDGNKLKNVVRELLQSSQVKLLLKKAATRIINNVDNYKNTYSYGELAKAIVSDNDFIALIKTDIKQIFNLLLQKSDVKEIIKNIIKNFLNNSNVRPYLAGVSNIDGLITNLIGLYDILDKHIGISDLAFETIVASIRSNGLSFNASSLVSGLLNGLQNIFVQAGQTESKVVALVKDLATSRLISENKNDLVKIVENIFINNSNKEELVEKIFNSLGQDTKDTIAKYLPENETKELLVYILNNANVKNIINKTIKSVLLKADQFANVTSYNDISNKLFEIININSIAEDLKKLINDLTTQTQVTSKIYSFLKTTLTTYHVDVTNANVDRLLRDISNNLHTVLNQIDLINPILDKIVQITNEAKANKTNAFSIITQIPSAIKDIFVDKVTKNPRALVDKLLELSFIKNNKAAFIKILQDLFVGLNKEGVIANLVTGAIQRIDSSSPILAYTNRVNLANAARELLVQDSLNNIVKKAIALIIDDTRWIDYIKSPNDLINWILSKKDVLRSLKADVKNLLESFVQNEQVGIIGSDILTKFATDYGIELENVDVPRLGKAIVSEIIPILKQANLWDSLFNTIYDKILASNNLSEFTGGLAPAILGLFDFNNYQIVKSIVNSKLGTEHREVFFEAIKALFAKLGNDAEFTFNLINNFPILKTLLDKYSITNDQIKNLITTILGSENARGLLNELFKSVHLNFETIKNANSYEELLKALFANTNQNNNLALATKKVILDIANNETFKNVVAKIATTEIIKTPYSRILNNVTDKESLIKNLFEIYTSTENKVQFTQDLMKNLFDKLGQNGTNLNINDLLTPLIEKFKAFASGEKWEARAIDLLKDLTRTNLYSSNKNDLITFIKNLIDYGFEELNFGQILWDVLGNETREFLSSKILPSSDFISVVNATIRNNNLKEIISNVVKFIINNPEVINQSSSIMEMLQNYLKVSNNEATFKVNLKAFVKDALTNATTKEVVKKMVNKFFAFLEINNNANANAMINSIVEDFGNFAERIGVLDRFANSVAMTLKNNQSLDELVENIKRDIFEGMDITNYSFFKQIITDPLIQNNKTNIKALAGDIINALLSTEEKIGQVLRDLNIGALLGASDTESVNDMLTIALQNRNIREVLVILVEDIVDNANTVYNKKTNWISAFSAFLNSSRSDEVKGKVKNWIKEVFKREDNRFINGIVAIVVKMLRENGIEFNNGDDSDVLRRVLKSTLKEIVSDKYSEFNIIFDNIFNNIKTNNFENEVNIFNALIREVKKGIMSIFLNDAKTNISLKKIMERKKLISGIIEAIGYNDYVKFINLLFERSNKSKTTGMYSILNGVFQFKTIESSNTGSSSGGSNAQPKDPKEPNYGFELGLSIFNLVDEVKNFLGILFEPMYKQLMSVAIDRNANPQYFKTLPGYKAMYRLSAVALWFLKEKAGISDFLFWNATNSTAEGTFNFGLYNAYERAWDSMKMNQYVRYLNSNKRKMQIMGAKSASRGGYDSEFVVGNRSNGTNNSNYWADQLLAYVYYRIKNPIDRHNRSKSKTDVIIDSLEKGYLGALK</sequence>
<keyword evidence="3" id="KW-0378">Hydrolase</keyword>
<dbReference type="STRING" id="29556.VO56_00295"/>
<evidence type="ECO:0000256" key="1">
    <source>
        <dbReference type="SAM" id="SignalP"/>
    </source>
</evidence>
<dbReference type="EMBL" id="LR214950">
    <property type="protein sequence ID" value="VEU58282.1"/>
    <property type="molecule type" value="Genomic_DNA"/>
</dbReference>
<dbReference type="InterPro" id="IPR051532">
    <property type="entry name" value="Ester_Hydrolysis_Enzymes"/>
</dbReference>
<dbReference type="Gene3D" id="3.40.50.1110">
    <property type="entry name" value="SGNH hydrolase"/>
    <property type="match status" value="1"/>
</dbReference>
<name>A0A449A227_9BACT</name>
<keyword evidence="1" id="KW-0732">Signal</keyword>
<evidence type="ECO:0000259" key="2">
    <source>
        <dbReference type="Pfam" id="PF13472"/>
    </source>
</evidence>
<dbReference type="OrthoDB" id="399880at2"/>
<dbReference type="PANTHER" id="PTHR30383">
    <property type="entry name" value="THIOESTERASE 1/PROTEASE 1/LYSOPHOSPHOLIPASE L1"/>
    <property type="match status" value="1"/>
</dbReference>
<protein>
    <submittedName>
        <fullName evidence="3">GDSL-like Lipase/Acylhydrolase</fullName>
    </submittedName>
</protein>
<proteinExistence type="predicted"/>
<dbReference type="Proteomes" id="UP000290568">
    <property type="component" value="Chromosome"/>
</dbReference>
<feature type="signal peptide" evidence="1">
    <location>
        <begin position="1"/>
        <end position="31"/>
    </location>
</feature>
<dbReference type="CDD" id="cd00229">
    <property type="entry name" value="SGNH_hydrolase"/>
    <property type="match status" value="1"/>
</dbReference>
<feature type="chain" id="PRO_5019158032" evidence="1">
    <location>
        <begin position="32"/>
        <end position="3465"/>
    </location>
</feature>
<dbReference type="GO" id="GO:0004622">
    <property type="term" value="F:phosphatidylcholine lysophospholipase activity"/>
    <property type="evidence" value="ECO:0007669"/>
    <property type="project" value="TreeGrafter"/>
</dbReference>
<dbReference type="InterPro" id="IPR013830">
    <property type="entry name" value="SGNH_hydro"/>
</dbReference>
<gene>
    <name evidence="3" type="ORF">NCTC10183_00038</name>
</gene>
<reference evidence="3 4" key="1">
    <citation type="submission" date="2019-01" db="EMBL/GenBank/DDBJ databases">
        <authorList>
            <consortium name="Pathogen Informatics"/>
        </authorList>
    </citation>
    <scope>NUCLEOTIDE SEQUENCE [LARGE SCALE GENOMIC DNA]</scope>
    <source>
        <strain evidence="3 4">NCTC10183</strain>
    </source>
</reference>
<organism evidence="3 4">
    <name type="scientific">Mycoplasmopsis gallinacea</name>
    <dbReference type="NCBI Taxonomy" id="29556"/>
    <lineage>
        <taxon>Bacteria</taxon>
        <taxon>Bacillati</taxon>
        <taxon>Mycoplasmatota</taxon>
        <taxon>Mycoplasmoidales</taxon>
        <taxon>Metamycoplasmataceae</taxon>
        <taxon>Mycoplasmopsis</taxon>
    </lineage>
</organism>
<dbReference type="PROSITE" id="PS51257">
    <property type="entry name" value="PROKAR_LIPOPROTEIN"/>
    <property type="match status" value="1"/>
</dbReference>
<dbReference type="InterPro" id="IPR036514">
    <property type="entry name" value="SGNH_hydro_sf"/>
</dbReference>
<feature type="domain" description="SGNH hydrolase-type esterase" evidence="2">
    <location>
        <begin position="106"/>
        <end position="370"/>
    </location>
</feature>
<dbReference type="Pfam" id="PF13472">
    <property type="entry name" value="Lipase_GDSL_2"/>
    <property type="match status" value="1"/>
</dbReference>
<dbReference type="SUPFAM" id="SSF52266">
    <property type="entry name" value="SGNH hydrolase"/>
    <property type="match status" value="1"/>
</dbReference>
<evidence type="ECO:0000313" key="3">
    <source>
        <dbReference type="EMBL" id="VEU58282.1"/>
    </source>
</evidence>
<dbReference type="RefSeq" id="WP_129619976.1">
    <property type="nucleotide sequence ID" value="NZ_LR214950.1"/>
</dbReference>
<evidence type="ECO:0000313" key="4">
    <source>
        <dbReference type="Proteomes" id="UP000290568"/>
    </source>
</evidence>
<accession>A0A449A227</accession>
<keyword evidence="4" id="KW-1185">Reference proteome</keyword>
<dbReference type="PANTHER" id="PTHR30383:SF5">
    <property type="entry name" value="SGNH HYDROLASE-TYPE ESTERASE DOMAIN-CONTAINING PROTEIN"/>
    <property type="match status" value="1"/>
</dbReference>